<accession>S3C947</accession>
<dbReference type="OrthoDB" id="5152880at2759"/>
<evidence type="ECO:0000256" key="9">
    <source>
        <dbReference type="ARBA" id="ARBA00022729"/>
    </source>
</evidence>
<reference evidence="16 17" key="1">
    <citation type="journal article" date="2013" name="BMC Genomics">
        <title>The genome and transcriptome of the pine saprophyte Ophiostoma piceae, and a comparison with the bark beetle-associated pine pathogen Grosmannia clavigera.</title>
        <authorList>
            <person name="Haridas S."/>
            <person name="Wang Y."/>
            <person name="Lim L."/>
            <person name="Massoumi Alamouti S."/>
            <person name="Jackman S."/>
            <person name="Docking R."/>
            <person name="Robertson G."/>
            <person name="Birol I."/>
            <person name="Bohlmann J."/>
            <person name="Breuil C."/>
        </authorList>
    </citation>
    <scope>NUCLEOTIDE SEQUENCE [LARGE SCALE GENOMIC DNA]</scope>
    <source>
        <strain evidence="16 17">UAMH 11346</strain>
    </source>
</reference>
<name>S3C947_OPHP1</name>
<evidence type="ECO:0000256" key="4">
    <source>
        <dbReference type="ARBA" id="ARBA00022475"/>
    </source>
</evidence>
<dbReference type="AlphaFoldDB" id="S3C947"/>
<keyword evidence="9" id="KW-0732">Signal</keyword>
<keyword evidence="17" id="KW-1185">Reference proteome</keyword>
<evidence type="ECO:0000256" key="13">
    <source>
        <dbReference type="ARBA" id="ARBA00023180"/>
    </source>
</evidence>
<evidence type="ECO:0000259" key="15">
    <source>
        <dbReference type="Pfam" id="PF05730"/>
    </source>
</evidence>
<dbReference type="PANTHER" id="PTHR37928:SF1">
    <property type="entry name" value="CFEM DOMAIN PROTEIN (AFU_ORTHOLOGUE AFUA_6G14090)"/>
    <property type="match status" value="1"/>
</dbReference>
<dbReference type="Pfam" id="PF05730">
    <property type="entry name" value="CFEM"/>
    <property type="match status" value="1"/>
</dbReference>
<organism evidence="16 17">
    <name type="scientific">Ophiostoma piceae (strain UAMH 11346)</name>
    <name type="common">Sap stain fungus</name>
    <dbReference type="NCBI Taxonomy" id="1262450"/>
    <lineage>
        <taxon>Eukaryota</taxon>
        <taxon>Fungi</taxon>
        <taxon>Dikarya</taxon>
        <taxon>Ascomycota</taxon>
        <taxon>Pezizomycotina</taxon>
        <taxon>Sordariomycetes</taxon>
        <taxon>Sordariomycetidae</taxon>
        <taxon>Ophiostomatales</taxon>
        <taxon>Ophiostomataceae</taxon>
        <taxon>Ophiostoma</taxon>
    </lineage>
</organism>
<keyword evidence="14" id="KW-0449">Lipoprotein</keyword>
<evidence type="ECO:0000313" key="17">
    <source>
        <dbReference type="Proteomes" id="UP000016923"/>
    </source>
</evidence>
<evidence type="ECO:0000256" key="8">
    <source>
        <dbReference type="ARBA" id="ARBA00022723"/>
    </source>
</evidence>
<dbReference type="Proteomes" id="UP000016923">
    <property type="component" value="Unassembled WGS sequence"/>
</dbReference>
<evidence type="ECO:0000256" key="14">
    <source>
        <dbReference type="ARBA" id="ARBA00023288"/>
    </source>
</evidence>
<evidence type="ECO:0000256" key="1">
    <source>
        <dbReference type="ARBA" id="ARBA00004609"/>
    </source>
</evidence>
<evidence type="ECO:0000256" key="5">
    <source>
        <dbReference type="ARBA" id="ARBA00022525"/>
    </source>
</evidence>
<dbReference type="STRING" id="1262450.S3C947"/>
<dbReference type="EMBL" id="KE148175">
    <property type="protein sequence ID" value="EPE02708.1"/>
    <property type="molecule type" value="Genomic_DNA"/>
</dbReference>
<protein>
    <submittedName>
        <fullName evidence="16">Cfem domain-containing protein</fullName>
    </submittedName>
</protein>
<keyword evidence="12" id="KW-1015">Disulfide bond</keyword>
<feature type="domain" description="CFEM" evidence="15">
    <location>
        <begin position="6"/>
        <end position="53"/>
    </location>
</feature>
<evidence type="ECO:0000256" key="7">
    <source>
        <dbReference type="ARBA" id="ARBA00022622"/>
    </source>
</evidence>
<proteinExistence type="inferred from homology"/>
<dbReference type="GO" id="GO:0005576">
    <property type="term" value="C:extracellular region"/>
    <property type="evidence" value="ECO:0007669"/>
    <property type="project" value="UniProtKB-SubCell"/>
</dbReference>
<evidence type="ECO:0000256" key="3">
    <source>
        <dbReference type="ARBA" id="ARBA00010031"/>
    </source>
</evidence>
<evidence type="ECO:0000256" key="6">
    <source>
        <dbReference type="ARBA" id="ARBA00022617"/>
    </source>
</evidence>
<evidence type="ECO:0000313" key="16">
    <source>
        <dbReference type="EMBL" id="EPE02708.1"/>
    </source>
</evidence>
<sequence length="133" mass="14450">MLGQYADLGCSSADPACVCMSINFYYGICDFSNGACSADVASTVIIFESRYCASATAAPTVTRPKRSRKLIDGVEPVVCRVSAKCRRDHLEQYLDAACLGLNKLKRSPRVRIGDCADENRFAMYGLVDGVAEF</sequence>
<comment type="similarity">
    <text evidence="3">Belongs to the RBT5 family.</text>
</comment>
<evidence type="ECO:0000256" key="2">
    <source>
        <dbReference type="ARBA" id="ARBA00004613"/>
    </source>
</evidence>
<dbReference type="GO" id="GO:0005886">
    <property type="term" value="C:plasma membrane"/>
    <property type="evidence" value="ECO:0007669"/>
    <property type="project" value="UniProtKB-SubCell"/>
</dbReference>
<keyword evidence="6" id="KW-0349">Heme</keyword>
<dbReference type="GO" id="GO:0046872">
    <property type="term" value="F:metal ion binding"/>
    <property type="evidence" value="ECO:0007669"/>
    <property type="project" value="UniProtKB-KW"/>
</dbReference>
<dbReference type="InterPro" id="IPR051735">
    <property type="entry name" value="CFEM_domain"/>
</dbReference>
<dbReference type="GO" id="GO:0098552">
    <property type="term" value="C:side of membrane"/>
    <property type="evidence" value="ECO:0007669"/>
    <property type="project" value="UniProtKB-KW"/>
</dbReference>
<dbReference type="PANTHER" id="PTHR37928">
    <property type="entry name" value="CFEM DOMAIN PROTEIN (AFU_ORTHOLOGUE AFUA_6G14090)"/>
    <property type="match status" value="1"/>
</dbReference>
<keyword evidence="11" id="KW-0472">Membrane</keyword>
<evidence type="ECO:0000256" key="11">
    <source>
        <dbReference type="ARBA" id="ARBA00023136"/>
    </source>
</evidence>
<dbReference type="HOGENOM" id="CLU_1907290_0_0_1"/>
<evidence type="ECO:0000256" key="10">
    <source>
        <dbReference type="ARBA" id="ARBA00023004"/>
    </source>
</evidence>
<keyword evidence="4" id="KW-1003">Cell membrane</keyword>
<dbReference type="VEuPathDB" id="FungiDB:F503_04057"/>
<gene>
    <name evidence="16" type="ORF">F503_04057</name>
</gene>
<comment type="subcellular location">
    <subcellularLocation>
        <location evidence="1">Cell membrane</location>
        <topology evidence="1">Lipid-anchor</topology>
        <topology evidence="1">GPI-anchor</topology>
    </subcellularLocation>
    <subcellularLocation>
        <location evidence="2">Secreted</location>
    </subcellularLocation>
</comment>
<keyword evidence="5" id="KW-0964">Secreted</keyword>
<evidence type="ECO:0000256" key="12">
    <source>
        <dbReference type="ARBA" id="ARBA00023157"/>
    </source>
</evidence>
<keyword evidence="8" id="KW-0479">Metal-binding</keyword>
<keyword evidence="13" id="KW-0325">Glycoprotein</keyword>
<dbReference type="InterPro" id="IPR008427">
    <property type="entry name" value="Extracellular_membr_CFEM_dom"/>
</dbReference>
<keyword evidence="10" id="KW-0408">Iron</keyword>
<keyword evidence="7" id="KW-0336">GPI-anchor</keyword>